<protein>
    <submittedName>
        <fullName evidence="2">GTP1/OBG subdomain protein domain protein</fullName>
    </submittedName>
</protein>
<dbReference type="Gene3D" id="2.70.210.12">
    <property type="entry name" value="GTP1/OBG domain"/>
    <property type="match status" value="1"/>
</dbReference>
<dbReference type="Pfam" id="PF01018">
    <property type="entry name" value="GTP1_OBG"/>
    <property type="match status" value="1"/>
</dbReference>
<accession>A0A1B6NXE8</accession>
<organism evidence="2">
    <name type="scientific">marine sediment metagenome</name>
    <dbReference type="NCBI Taxonomy" id="412755"/>
    <lineage>
        <taxon>unclassified sequences</taxon>
        <taxon>metagenomes</taxon>
        <taxon>ecological metagenomes</taxon>
    </lineage>
</organism>
<dbReference type="InterPro" id="IPR006169">
    <property type="entry name" value="GTP1_OBG_dom"/>
</dbReference>
<dbReference type="SUPFAM" id="SSF82051">
    <property type="entry name" value="Obg GTP-binding protein N-terminal domain"/>
    <property type="match status" value="1"/>
</dbReference>
<feature type="domain" description="Obg" evidence="1">
    <location>
        <begin position="1"/>
        <end position="29"/>
    </location>
</feature>
<name>A0A1B6NXE8_9ZZZZ</name>
<dbReference type="PROSITE" id="PS51883">
    <property type="entry name" value="OBG"/>
    <property type="match status" value="1"/>
</dbReference>
<gene>
    <name evidence="2" type="ORF">MGSAQ_000843</name>
</gene>
<comment type="caution">
    <text evidence="2">The sequence shown here is derived from an EMBL/GenBank/DDBJ whole genome shotgun (WGS) entry which is preliminary data.</text>
</comment>
<dbReference type="AlphaFoldDB" id="A0A1B6NXE8"/>
<dbReference type="EMBL" id="AYSL01000408">
    <property type="protein sequence ID" value="KTF07662.1"/>
    <property type="molecule type" value="Genomic_DNA"/>
</dbReference>
<sequence length="29" mass="3187">MRFIDEAVVTVKAGDGGNGIASFRREKYV</sequence>
<dbReference type="InterPro" id="IPR036726">
    <property type="entry name" value="GTP1_OBG_dom_sf"/>
</dbReference>
<reference evidence="2" key="1">
    <citation type="submission" date="2013-11" db="EMBL/GenBank/DDBJ databases">
        <title>Microbial diversity, functional groups and degradation webs in Northern and Southern Mediterranean and Red Sea marine crude oil polluted sites.</title>
        <authorList>
            <person name="Daffonchio D."/>
            <person name="Mapelli F."/>
            <person name="Ferrer M."/>
            <person name="Richter M."/>
            <person name="Cherif A."/>
            <person name="Malkawi H.I."/>
            <person name="Yakimov M.M."/>
            <person name="Abdel-Fattah Y.R."/>
            <person name="Blaghen M."/>
            <person name="Golyshin P.N."/>
            <person name="Kalogerakis N."/>
            <person name="Boon N."/>
            <person name="Magagnini M."/>
            <person name="Fava F."/>
        </authorList>
    </citation>
    <scope>NUCLEOTIDE SEQUENCE</scope>
</reference>
<evidence type="ECO:0000259" key="1">
    <source>
        <dbReference type="PROSITE" id="PS51883"/>
    </source>
</evidence>
<feature type="non-terminal residue" evidence="2">
    <location>
        <position position="29"/>
    </location>
</feature>
<proteinExistence type="predicted"/>
<evidence type="ECO:0000313" key="2">
    <source>
        <dbReference type="EMBL" id="KTF07662.1"/>
    </source>
</evidence>